<dbReference type="GO" id="GO:0009279">
    <property type="term" value="C:cell outer membrane"/>
    <property type="evidence" value="ECO:0007669"/>
    <property type="project" value="UniProtKB-SubCell"/>
</dbReference>
<keyword evidence="3 4" id="KW-0998">Cell outer membrane</keyword>
<keyword evidence="1 4" id="KW-0732">Signal</keyword>
<keyword evidence="2 4" id="KW-0472">Membrane</keyword>
<dbReference type="EMBL" id="AP017372">
    <property type="protein sequence ID" value="BAU57738.2"/>
    <property type="molecule type" value="Genomic_DNA"/>
</dbReference>
<gene>
    <name evidence="4 7" type="primary">bamB</name>
    <name evidence="7" type="ORF">HH1059_10400</name>
</gene>
<dbReference type="PANTHER" id="PTHR34512">
    <property type="entry name" value="CELL SURFACE PROTEIN"/>
    <property type="match status" value="1"/>
</dbReference>
<evidence type="ECO:0000256" key="3">
    <source>
        <dbReference type="ARBA" id="ARBA00023237"/>
    </source>
</evidence>
<dbReference type="SUPFAM" id="SSF50998">
    <property type="entry name" value="Quinoprotein alcohol dehydrogenase-like"/>
    <property type="match status" value="1"/>
</dbReference>
<dbReference type="HAMAP" id="MF_00923">
    <property type="entry name" value="OM_assembly_BamB"/>
    <property type="match status" value="1"/>
</dbReference>
<feature type="domain" description="Pyrrolo-quinoline quinone repeat" evidence="6">
    <location>
        <begin position="74"/>
        <end position="305"/>
    </location>
</feature>
<dbReference type="AlphaFoldDB" id="A0A0X8XA74"/>
<organism evidence="7 8">
    <name type="scientific">Halorhodospira halochloris</name>
    <name type="common">Ectothiorhodospira halochloris</name>
    <dbReference type="NCBI Taxonomy" id="1052"/>
    <lineage>
        <taxon>Bacteria</taxon>
        <taxon>Pseudomonadati</taxon>
        <taxon>Pseudomonadota</taxon>
        <taxon>Gammaproteobacteria</taxon>
        <taxon>Chromatiales</taxon>
        <taxon>Ectothiorhodospiraceae</taxon>
        <taxon>Halorhodospira</taxon>
    </lineage>
</organism>
<sequence>MARLRTIKQALLPGAVLVALSAGCSLQKPLPEPQVEEKIDVEVVRSSWPVGRLEAGLAFDPYYADGQIYLADGRGWVKSIEAEQASKRWLRKLDKPLSAGPKVAGEKVFVADRKGGFYALNREDGEPLWEAQLSSEILAEPRMTRGVVIARAGNGRLYGLDAESGERLWMFERSVPPLTLRQRSAPAVSGSSVVVGLEGGRLVALDVTDGSVRWEHTLSEPRGRTELERMRDIAAEPVIDRGAVYAVAYQGELAAVRMATGSSQWSRSVSSFSGFLLDNEEIYLAGTDGRVWSFDRRNGATAWRQEKLEGLSLTRPVAYGDYLVVGDNAGYVNWLRLRDGELMARTRLSSVPIERTPVVTSAEDGLVWVIDSRGRITALRVD</sequence>
<dbReference type="SMART" id="SM00564">
    <property type="entry name" value="PQQ"/>
    <property type="match status" value="6"/>
</dbReference>
<dbReference type="GO" id="GO:0051205">
    <property type="term" value="P:protein insertion into membrane"/>
    <property type="evidence" value="ECO:0007669"/>
    <property type="project" value="UniProtKB-UniRule"/>
</dbReference>
<comment type="subunit">
    <text evidence="4">Part of the Bam complex.</text>
</comment>
<dbReference type="PANTHER" id="PTHR34512:SF30">
    <property type="entry name" value="OUTER MEMBRANE PROTEIN ASSEMBLY FACTOR BAMB"/>
    <property type="match status" value="1"/>
</dbReference>
<evidence type="ECO:0000256" key="2">
    <source>
        <dbReference type="ARBA" id="ARBA00023136"/>
    </source>
</evidence>
<dbReference type="InterPro" id="IPR018391">
    <property type="entry name" value="PQQ_b-propeller_rpt"/>
</dbReference>
<keyword evidence="8" id="KW-1185">Reference proteome</keyword>
<dbReference type="GO" id="GO:0043165">
    <property type="term" value="P:Gram-negative-bacterium-type cell outer membrane assembly"/>
    <property type="evidence" value="ECO:0007669"/>
    <property type="project" value="UniProtKB-UniRule"/>
</dbReference>
<dbReference type="InterPro" id="IPR015943">
    <property type="entry name" value="WD40/YVTN_repeat-like_dom_sf"/>
</dbReference>
<name>A0A0X8XA74_HALHR</name>
<feature type="signal peptide" evidence="5">
    <location>
        <begin position="1"/>
        <end position="21"/>
    </location>
</feature>
<dbReference type="Proteomes" id="UP000218890">
    <property type="component" value="Chromosome"/>
</dbReference>
<evidence type="ECO:0000313" key="7">
    <source>
        <dbReference type="EMBL" id="BAU57738.2"/>
    </source>
</evidence>
<evidence type="ECO:0000256" key="4">
    <source>
        <dbReference type="HAMAP-Rule" id="MF_00923"/>
    </source>
</evidence>
<dbReference type="KEGG" id="hhk:HH1059_10400"/>
<dbReference type="NCBIfam" id="TIGR03300">
    <property type="entry name" value="assembly_YfgL"/>
    <property type="match status" value="1"/>
</dbReference>
<dbReference type="RefSeq" id="WP_200232689.1">
    <property type="nucleotide sequence ID" value="NZ_AP017372.2"/>
</dbReference>
<comment type="similarity">
    <text evidence="4">Belongs to the BamB family.</text>
</comment>
<dbReference type="InterPro" id="IPR002372">
    <property type="entry name" value="PQQ_rpt_dom"/>
</dbReference>
<keyword evidence="4" id="KW-0564">Palmitate</keyword>
<dbReference type="Gene3D" id="2.130.10.10">
    <property type="entry name" value="YVTN repeat-like/Quinoprotein amine dehydrogenase"/>
    <property type="match status" value="1"/>
</dbReference>
<evidence type="ECO:0000256" key="1">
    <source>
        <dbReference type="ARBA" id="ARBA00022729"/>
    </source>
</evidence>
<comment type="subcellular location">
    <subcellularLocation>
        <location evidence="4">Cell outer membrane</location>
        <topology evidence="4">Lipid-anchor</topology>
    </subcellularLocation>
</comment>
<feature type="chain" id="PRO_5016472449" description="Outer membrane protein assembly factor BamB" evidence="5">
    <location>
        <begin position="22"/>
        <end position="382"/>
    </location>
</feature>
<protein>
    <recommendedName>
        <fullName evidence="4">Outer membrane protein assembly factor BamB</fullName>
    </recommendedName>
</protein>
<dbReference type="Pfam" id="PF13360">
    <property type="entry name" value="PQQ_2"/>
    <property type="match status" value="1"/>
</dbReference>
<evidence type="ECO:0000313" key="8">
    <source>
        <dbReference type="Proteomes" id="UP000218890"/>
    </source>
</evidence>
<evidence type="ECO:0000259" key="6">
    <source>
        <dbReference type="Pfam" id="PF13360"/>
    </source>
</evidence>
<dbReference type="InterPro" id="IPR017687">
    <property type="entry name" value="BamB"/>
</dbReference>
<keyword evidence="4" id="KW-0449">Lipoprotein</keyword>
<reference evidence="7" key="1">
    <citation type="submission" date="2016-02" db="EMBL/GenBank/DDBJ databases">
        <title>Halorhodospira halochloris DSM-1059 complete genome, version 2.</title>
        <authorList>
            <person name="Tsukatani Y."/>
        </authorList>
    </citation>
    <scope>NUCLEOTIDE SEQUENCE</scope>
    <source>
        <strain evidence="7">DSM 1059</strain>
    </source>
</reference>
<accession>A0A0X8XA74</accession>
<evidence type="ECO:0000256" key="5">
    <source>
        <dbReference type="SAM" id="SignalP"/>
    </source>
</evidence>
<comment type="function">
    <text evidence="4">Part of the outer membrane protein assembly complex, which is involved in assembly and insertion of beta-barrel proteins into the outer membrane.</text>
</comment>
<dbReference type="PROSITE" id="PS51257">
    <property type="entry name" value="PROKAR_LIPOPROTEIN"/>
    <property type="match status" value="1"/>
</dbReference>
<proteinExistence type="inferred from homology"/>
<dbReference type="InterPro" id="IPR011047">
    <property type="entry name" value="Quinoprotein_ADH-like_sf"/>
</dbReference>